<dbReference type="InterPro" id="IPR036013">
    <property type="entry name" value="Band_7/SPFH_dom_sf"/>
</dbReference>
<protein>
    <recommendedName>
        <fullName evidence="1">Band 7 domain-containing protein</fullName>
    </recommendedName>
</protein>
<proteinExistence type="predicted"/>
<evidence type="ECO:0000259" key="1">
    <source>
        <dbReference type="Pfam" id="PF01145"/>
    </source>
</evidence>
<name>X0VET1_9ZZZZ</name>
<organism evidence="2">
    <name type="scientific">marine sediment metagenome</name>
    <dbReference type="NCBI Taxonomy" id="412755"/>
    <lineage>
        <taxon>unclassified sequences</taxon>
        <taxon>metagenomes</taxon>
        <taxon>ecological metagenomes</taxon>
    </lineage>
</organism>
<reference evidence="2" key="1">
    <citation type="journal article" date="2014" name="Front. Microbiol.">
        <title>High frequency of phylogenetically diverse reductive dehalogenase-homologous genes in deep subseafloor sedimentary metagenomes.</title>
        <authorList>
            <person name="Kawai M."/>
            <person name="Futagami T."/>
            <person name="Toyoda A."/>
            <person name="Takaki Y."/>
            <person name="Nishi S."/>
            <person name="Hori S."/>
            <person name="Arai W."/>
            <person name="Tsubouchi T."/>
            <person name="Morono Y."/>
            <person name="Uchiyama I."/>
            <person name="Ito T."/>
            <person name="Fujiyama A."/>
            <person name="Inagaki F."/>
            <person name="Takami H."/>
        </authorList>
    </citation>
    <scope>NUCLEOTIDE SEQUENCE</scope>
    <source>
        <strain evidence="2">Expedition CK06-06</strain>
    </source>
</reference>
<comment type="caution">
    <text evidence="2">The sequence shown here is derived from an EMBL/GenBank/DDBJ whole genome shotgun (WGS) entry which is preliminary data.</text>
</comment>
<accession>X0VET1</accession>
<dbReference type="AlphaFoldDB" id="X0VET1"/>
<dbReference type="Gene3D" id="3.30.479.30">
    <property type="entry name" value="Band 7 domain"/>
    <property type="match status" value="1"/>
</dbReference>
<dbReference type="EMBL" id="BARS01036604">
    <property type="protein sequence ID" value="GAG16840.1"/>
    <property type="molecule type" value="Genomic_DNA"/>
</dbReference>
<evidence type="ECO:0000313" key="2">
    <source>
        <dbReference type="EMBL" id="GAG16840.1"/>
    </source>
</evidence>
<dbReference type="Pfam" id="PF01145">
    <property type="entry name" value="Band_7"/>
    <property type="match status" value="1"/>
</dbReference>
<gene>
    <name evidence="2" type="ORF">S01H1_56236</name>
</gene>
<feature type="non-terminal residue" evidence="2">
    <location>
        <position position="257"/>
    </location>
</feature>
<sequence length="257" mass="28272">LFAGTILYLLSCFIVVSPNEEAIIEHFGNPVNQAGEVRLVGPGLARKWPWPIDIAYKYPTRKISEISVGYVPKDEPDKGEAGHGHGPLLWGQTHYEQEYNILVASEHRGEELDEAAVPVSLVMAAVPVQYRIKDLYSFIYNHKDPVKLLEAISYRELTRFAASATIEVDSQSEMDNSLLGAGRSRAKEILTKRIQRAVDAEGLGVEIVFLGLQGVHPPPEVAADYQKVVAAVQEKQATILGAHTYRNKVLSTLAGSV</sequence>
<feature type="domain" description="Band 7" evidence="1">
    <location>
        <begin position="15"/>
        <end position="242"/>
    </location>
</feature>
<feature type="non-terminal residue" evidence="2">
    <location>
        <position position="1"/>
    </location>
</feature>
<dbReference type="SUPFAM" id="SSF117892">
    <property type="entry name" value="Band 7/SPFH domain"/>
    <property type="match status" value="1"/>
</dbReference>
<dbReference type="InterPro" id="IPR001107">
    <property type="entry name" value="Band_7"/>
</dbReference>